<name>A0A034UZB8_BACDO</name>
<dbReference type="OrthoDB" id="10062362at2759"/>
<organism evidence="1">
    <name type="scientific">Bactrocera dorsalis</name>
    <name type="common">Oriental fruit fly</name>
    <name type="synonym">Dacus dorsalis</name>
    <dbReference type="NCBI Taxonomy" id="27457"/>
    <lineage>
        <taxon>Eukaryota</taxon>
        <taxon>Metazoa</taxon>
        <taxon>Ecdysozoa</taxon>
        <taxon>Arthropoda</taxon>
        <taxon>Hexapoda</taxon>
        <taxon>Insecta</taxon>
        <taxon>Pterygota</taxon>
        <taxon>Neoptera</taxon>
        <taxon>Endopterygota</taxon>
        <taxon>Diptera</taxon>
        <taxon>Brachycera</taxon>
        <taxon>Muscomorpha</taxon>
        <taxon>Tephritoidea</taxon>
        <taxon>Tephritidae</taxon>
        <taxon>Bactrocera</taxon>
        <taxon>Bactrocera</taxon>
    </lineage>
</organism>
<accession>A0A034UZB8</accession>
<dbReference type="EMBL" id="GAKP01023339">
    <property type="protein sequence ID" value="JAC35619.1"/>
    <property type="molecule type" value="Transcribed_RNA"/>
</dbReference>
<protein>
    <submittedName>
        <fullName evidence="1">Uncharacterized protein</fullName>
    </submittedName>
</protein>
<proteinExistence type="predicted"/>
<evidence type="ECO:0000313" key="1">
    <source>
        <dbReference type="EMBL" id="JAC35619.1"/>
    </source>
</evidence>
<reference evidence="1" key="1">
    <citation type="journal article" date="2014" name="BMC Genomics">
        <title>Characterizing the developmental transcriptome of the oriental fruit fly, Bactrocera dorsalis (Diptera: Tephritidae) through comparative genomic analysis with Drosophila melanogaster utilizing modENCODE datasets.</title>
        <authorList>
            <person name="Geib S.M."/>
            <person name="Calla B."/>
            <person name="Hall B."/>
            <person name="Hou S."/>
            <person name="Manoukis N.C."/>
        </authorList>
    </citation>
    <scope>NUCLEOTIDE SEQUENCE</scope>
    <source>
        <strain evidence="1">Punador</strain>
    </source>
</reference>
<dbReference type="AlphaFoldDB" id="A0A034UZB8"/>
<sequence>MSATQIKRKARKEAKKIINSKLLHSDSSVEVQFQDQGVAVVNNIDIVNEARGESRFEDFLDSGSDSVASDENYENDVTYDLRSELSKWASDFGISFVAFNALLCVLNKCNIKVPKDARTVLQTPAEVVKRNVGDGIYVHYGLKNALTDFLVLNDFRLPNIMLDFGIDGLPLFKTATVGNVFFVEGHGSQARKNV</sequence>